<evidence type="ECO:0000313" key="4">
    <source>
        <dbReference type="WBParaSite" id="ECPE_0000502401-mRNA-1"/>
    </source>
</evidence>
<reference evidence="2 3" key="2">
    <citation type="submission" date="2018-11" db="EMBL/GenBank/DDBJ databases">
        <authorList>
            <consortium name="Pathogen Informatics"/>
        </authorList>
    </citation>
    <scope>NUCLEOTIDE SEQUENCE [LARGE SCALE GENOMIC DNA]</scope>
    <source>
        <strain evidence="2 3">Egypt</strain>
    </source>
</reference>
<dbReference type="AlphaFoldDB" id="A0A183ADH7"/>
<dbReference type="Proteomes" id="UP000272942">
    <property type="component" value="Unassembled WGS sequence"/>
</dbReference>
<gene>
    <name evidence="2" type="ORF">ECPE_LOCUS5012</name>
</gene>
<proteinExistence type="predicted"/>
<evidence type="ECO:0000256" key="1">
    <source>
        <dbReference type="SAM" id="MobiDB-lite"/>
    </source>
</evidence>
<reference evidence="4" key="1">
    <citation type="submission" date="2016-06" db="UniProtKB">
        <authorList>
            <consortium name="WormBaseParasite"/>
        </authorList>
    </citation>
    <scope>IDENTIFICATION</scope>
</reference>
<organism evidence="4">
    <name type="scientific">Echinostoma caproni</name>
    <dbReference type="NCBI Taxonomy" id="27848"/>
    <lineage>
        <taxon>Eukaryota</taxon>
        <taxon>Metazoa</taxon>
        <taxon>Spiralia</taxon>
        <taxon>Lophotrochozoa</taxon>
        <taxon>Platyhelminthes</taxon>
        <taxon>Trematoda</taxon>
        <taxon>Digenea</taxon>
        <taxon>Plagiorchiida</taxon>
        <taxon>Echinostomata</taxon>
        <taxon>Echinostomatoidea</taxon>
        <taxon>Echinostomatidae</taxon>
        <taxon>Echinostoma</taxon>
    </lineage>
</organism>
<keyword evidence="3" id="KW-1185">Reference proteome</keyword>
<dbReference type="EMBL" id="UZAN01041856">
    <property type="protein sequence ID" value="VDP74296.1"/>
    <property type="molecule type" value="Genomic_DNA"/>
</dbReference>
<evidence type="ECO:0000313" key="2">
    <source>
        <dbReference type="EMBL" id="VDP74296.1"/>
    </source>
</evidence>
<evidence type="ECO:0000313" key="3">
    <source>
        <dbReference type="Proteomes" id="UP000272942"/>
    </source>
</evidence>
<sequence length="85" mass="9586">MQFFSRSRSCVQVLKRGTAAEPDELSATLFKMGSDNLHEDCDDVDDDDDDDDDDADDDDECDADDDDDDDDDDVDDDDVEDDEHD</sequence>
<feature type="region of interest" description="Disordered" evidence="1">
    <location>
        <begin position="35"/>
        <end position="85"/>
    </location>
</feature>
<accession>A0A183ADH7</accession>
<protein>
    <submittedName>
        <fullName evidence="2 4">Uncharacterized protein</fullName>
    </submittedName>
</protein>
<dbReference type="WBParaSite" id="ECPE_0000502401-mRNA-1">
    <property type="protein sequence ID" value="ECPE_0000502401-mRNA-1"/>
    <property type="gene ID" value="ECPE_0000502401"/>
</dbReference>
<name>A0A183ADH7_9TREM</name>
<feature type="compositionally biased region" description="Acidic residues" evidence="1">
    <location>
        <begin position="40"/>
        <end position="85"/>
    </location>
</feature>